<dbReference type="AlphaFoldDB" id="A0A8H5G0F5"/>
<evidence type="ECO:0000313" key="3">
    <source>
        <dbReference type="Proteomes" id="UP000559027"/>
    </source>
</evidence>
<dbReference type="Proteomes" id="UP000559027">
    <property type="component" value="Unassembled WGS sequence"/>
</dbReference>
<dbReference type="GO" id="GO:0006629">
    <property type="term" value="P:lipid metabolic process"/>
    <property type="evidence" value="ECO:0007669"/>
    <property type="project" value="InterPro"/>
</dbReference>
<organism evidence="2 3">
    <name type="scientific">Leucocoprinus leucothites</name>
    <dbReference type="NCBI Taxonomy" id="201217"/>
    <lineage>
        <taxon>Eukaryota</taxon>
        <taxon>Fungi</taxon>
        <taxon>Dikarya</taxon>
        <taxon>Basidiomycota</taxon>
        <taxon>Agaricomycotina</taxon>
        <taxon>Agaricomycetes</taxon>
        <taxon>Agaricomycetidae</taxon>
        <taxon>Agaricales</taxon>
        <taxon>Agaricineae</taxon>
        <taxon>Agaricaceae</taxon>
        <taxon>Leucocoprinus</taxon>
    </lineage>
</organism>
<dbReference type="InterPro" id="IPR017946">
    <property type="entry name" value="PLC-like_Pdiesterase_TIM-brl"/>
</dbReference>
<name>A0A8H5G0F5_9AGAR</name>
<gene>
    <name evidence="2" type="ORF">D9756_004184</name>
</gene>
<evidence type="ECO:0000313" key="2">
    <source>
        <dbReference type="EMBL" id="KAF5355961.1"/>
    </source>
</evidence>
<sequence>MSRAAGFVTFLTSFTAVLRFVMPSLSSWLFYLIQASAILAAPPKFTPAKFYDVEGHRGGRGDEIENTLPAFARGLINGVTTLEMDNGLTKVTDDGVVVVWHDEQILPEKCKDTKPAVPNDPQFPYVNKFIANLTLAQVKTLDCGSLRLLDFPMQLTVPGTKISTLEEVFSFVRCADPQRQARFNIESKVNPQFNGTTRPPGDFVTAQHAQFVKSGYQFGQIIYQSFDWRTLIGMKQLEPRFPRAALISSTSAADMNGAPSVWLAGLNLNDFAGATLGERIASAAGSIDATILSPAAVNDSSPVPDPNQAGYIPLTTKAMIDRAHKIGLQVIPWTVDDLSIAQQLLDWKADGIITDFTTNVRLLVENSGLHVHPQFDANLVNKCLQQHLQLAPH</sequence>
<reference evidence="2 3" key="1">
    <citation type="journal article" date="2020" name="ISME J.">
        <title>Uncovering the hidden diversity of litter-decomposition mechanisms in mushroom-forming fungi.</title>
        <authorList>
            <person name="Floudas D."/>
            <person name="Bentzer J."/>
            <person name="Ahren D."/>
            <person name="Johansson T."/>
            <person name="Persson P."/>
            <person name="Tunlid A."/>
        </authorList>
    </citation>
    <scope>NUCLEOTIDE SEQUENCE [LARGE SCALE GENOMIC DNA]</scope>
    <source>
        <strain evidence="2 3">CBS 146.42</strain>
    </source>
</reference>
<keyword evidence="3" id="KW-1185">Reference proteome</keyword>
<evidence type="ECO:0000259" key="1">
    <source>
        <dbReference type="PROSITE" id="PS51704"/>
    </source>
</evidence>
<comment type="caution">
    <text evidence="2">The sequence shown here is derived from an EMBL/GenBank/DDBJ whole genome shotgun (WGS) entry which is preliminary data.</text>
</comment>
<dbReference type="PROSITE" id="PS51704">
    <property type="entry name" value="GP_PDE"/>
    <property type="match status" value="1"/>
</dbReference>
<dbReference type="EMBL" id="JAACJO010000007">
    <property type="protein sequence ID" value="KAF5355961.1"/>
    <property type="molecule type" value="Genomic_DNA"/>
</dbReference>
<dbReference type="SUPFAM" id="SSF51695">
    <property type="entry name" value="PLC-like phosphodiesterases"/>
    <property type="match status" value="1"/>
</dbReference>
<dbReference type="Gene3D" id="3.20.20.190">
    <property type="entry name" value="Phosphatidylinositol (PI) phosphodiesterase"/>
    <property type="match status" value="1"/>
</dbReference>
<proteinExistence type="predicted"/>
<dbReference type="OrthoDB" id="1058301at2759"/>
<protein>
    <recommendedName>
        <fullName evidence="1">GP-PDE domain-containing protein</fullName>
    </recommendedName>
</protein>
<dbReference type="InterPro" id="IPR030395">
    <property type="entry name" value="GP_PDE_dom"/>
</dbReference>
<feature type="domain" description="GP-PDE" evidence="1">
    <location>
        <begin position="51"/>
        <end position="364"/>
    </location>
</feature>
<dbReference type="PANTHER" id="PTHR46211:SF14">
    <property type="entry name" value="GLYCEROPHOSPHODIESTER PHOSPHODIESTERASE"/>
    <property type="match status" value="1"/>
</dbReference>
<dbReference type="Pfam" id="PF03009">
    <property type="entry name" value="GDPD"/>
    <property type="match status" value="1"/>
</dbReference>
<dbReference type="GO" id="GO:0008081">
    <property type="term" value="F:phosphoric diester hydrolase activity"/>
    <property type="evidence" value="ECO:0007669"/>
    <property type="project" value="InterPro"/>
</dbReference>
<accession>A0A8H5G0F5</accession>
<dbReference type="PANTHER" id="PTHR46211">
    <property type="entry name" value="GLYCEROPHOSPHORYL DIESTER PHOSPHODIESTERASE"/>
    <property type="match status" value="1"/>
</dbReference>